<dbReference type="InterPro" id="IPR029063">
    <property type="entry name" value="SAM-dependent_MTases_sf"/>
</dbReference>
<dbReference type="PANTHER" id="PTHR43591">
    <property type="entry name" value="METHYLTRANSFERASE"/>
    <property type="match status" value="1"/>
</dbReference>
<dbReference type="SUPFAM" id="SSF53335">
    <property type="entry name" value="S-adenosyl-L-methionine-dependent methyltransferases"/>
    <property type="match status" value="1"/>
</dbReference>
<dbReference type="Gene3D" id="3.40.50.150">
    <property type="entry name" value="Vaccinia Virus protein VP39"/>
    <property type="match status" value="1"/>
</dbReference>
<dbReference type="EMBL" id="JOWA01000077">
    <property type="protein sequence ID" value="KEZ45527.1"/>
    <property type="molecule type" value="Genomic_DNA"/>
</dbReference>
<dbReference type="KEGG" id="sapo:SAPIO_CDS1856"/>
<dbReference type="HOGENOM" id="CLU_010595_2_3_1"/>
<comment type="similarity">
    <text evidence="1">Belongs to the methyltransferase superfamily. LaeA methyltransferase family.</text>
</comment>
<feature type="compositionally biased region" description="Pro residues" evidence="2">
    <location>
        <begin position="1"/>
        <end position="11"/>
    </location>
</feature>
<dbReference type="GO" id="GO:0008168">
    <property type="term" value="F:methyltransferase activity"/>
    <property type="evidence" value="ECO:0007669"/>
    <property type="project" value="TreeGrafter"/>
</dbReference>
<keyword evidence="4" id="KW-1185">Reference proteome</keyword>
<feature type="region of interest" description="Disordered" evidence="2">
    <location>
        <begin position="30"/>
        <end position="49"/>
    </location>
</feature>
<proteinExistence type="inferred from homology"/>
<dbReference type="OrthoDB" id="184880at2759"/>
<organism evidence="3 4">
    <name type="scientific">Pseudallescheria apiosperma</name>
    <name type="common">Scedosporium apiospermum</name>
    <dbReference type="NCBI Taxonomy" id="563466"/>
    <lineage>
        <taxon>Eukaryota</taxon>
        <taxon>Fungi</taxon>
        <taxon>Dikarya</taxon>
        <taxon>Ascomycota</taxon>
        <taxon>Pezizomycotina</taxon>
        <taxon>Sordariomycetes</taxon>
        <taxon>Hypocreomycetidae</taxon>
        <taxon>Microascales</taxon>
        <taxon>Microascaceae</taxon>
        <taxon>Scedosporium</taxon>
    </lineage>
</organism>
<dbReference type="OMA" id="MHEMIRI"/>
<dbReference type="PANTHER" id="PTHR43591:SF10">
    <property type="entry name" value="ABC TRANSMEMBRANE TYPE-1 DOMAIN-CONTAINING PROTEIN-RELATED"/>
    <property type="match status" value="1"/>
</dbReference>
<dbReference type="AlphaFoldDB" id="A0A084GDW5"/>
<comment type="caution">
    <text evidence="3">The sequence shown here is derived from an EMBL/GenBank/DDBJ whole genome shotgun (WGS) entry which is preliminary data.</text>
</comment>
<gene>
    <name evidence="3" type="ORF">SAPIO_CDS1856</name>
</gene>
<evidence type="ECO:0000313" key="3">
    <source>
        <dbReference type="EMBL" id="KEZ45527.1"/>
    </source>
</evidence>
<dbReference type="RefSeq" id="XP_016645326.1">
    <property type="nucleotide sequence ID" value="XM_016785029.1"/>
</dbReference>
<protein>
    <submittedName>
        <fullName evidence="3">Uncharacterized protein</fullName>
    </submittedName>
</protein>
<name>A0A084GDW5_PSEDA</name>
<accession>A0A084GDW5</accession>
<dbReference type="Pfam" id="PF13489">
    <property type="entry name" value="Methyltransf_23"/>
    <property type="match status" value="1"/>
</dbReference>
<feature type="region of interest" description="Disordered" evidence="2">
    <location>
        <begin position="1"/>
        <end position="24"/>
    </location>
</feature>
<evidence type="ECO:0000256" key="2">
    <source>
        <dbReference type="SAM" id="MobiDB-lite"/>
    </source>
</evidence>
<dbReference type="VEuPathDB" id="FungiDB:SAPIO_CDS1856"/>
<reference evidence="3 4" key="1">
    <citation type="journal article" date="2014" name="Genome Announc.">
        <title>Draft genome sequence of the pathogenic fungus Scedosporium apiospermum.</title>
        <authorList>
            <person name="Vandeputte P."/>
            <person name="Ghamrawi S."/>
            <person name="Rechenmann M."/>
            <person name="Iltis A."/>
            <person name="Giraud S."/>
            <person name="Fleury M."/>
            <person name="Thornton C."/>
            <person name="Delhaes L."/>
            <person name="Meyer W."/>
            <person name="Papon N."/>
            <person name="Bouchara J.P."/>
        </authorList>
    </citation>
    <scope>NUCLEOTIDE SEQUENCE [LARGE SCALE GENOMIC DNA]</scope>
    <source>
        <strain evidence="3 4">IHEM 14462</strain>
    </source>
</reference>
<sequence length="314" mass="35154">MSSPKSPPKSPSPGVASPLGDGNAVIEVDAADADSVYAQSSPNDERQQEAEDLMHEMIRIILDDKLFTSPLGDKVDRVLDVGCGTGQWAIEFADENPSSEVIGVDLSPIQPSFIPPNCKFEVDDINQDWTYPKDHFDFIHIRYMTGCVPDWVEFYKKSMDHVKPGGWVEHVELSSIITSDDGTVKQGSAMQRWFEIFKEVGDKIGKTFGVSETAPEQIREAGLVNIHERKIKIPIGTWPKDPILKNWGLWYRQFALQGLEGFVIRGLTDLLGWSFEEAQLFLMQARSELTDPHIHAYTYMTVVSGQKPIPADES</sequence>
<dbReference type="Proteomes" id="UP000028545">
    <property type="component" value="Unassembled WGS sequence"/>
</dbReference>
<dbReference type="CDD" id="cd02440">
    <property type="entry name" value="AdoMet_MTases"/>
    <property type="match status" value="1"/>
</dbReference>
<dbReference type="GeneID" id="27720928"/>
<evidence type="ECO:0000256" key="1">
    <source>
        <dbReference type="ARBA" id="ARBA00038158"/>
    </source>
</evidence>
<evidence type="ECO:0000313" key="4">
    <source>
        <dbReference type="Proteomes" id="UP000028545"/>
    </source>
</evidence>